<keyword evidence="9" id="KW-1133">Transmembrane helix</keyword>
<evidence type="ECO:0000256" key="5">
    <source>
        <dbReference type="ARBA" id="ARBA00022801"/>
    </source>
</evidence>
<dbReference type="PRINTS" id="PR00786">
    <property type="entry name" value="NEPRILYSIN"/>
</dbReference>
<keyword evidence="6" id="KW-0862">Zinc</keyword>
<evidence type="ECO:0000259" key="11">
    <source>
        <dbReference type="Pfam" id="PF05649"/>
    </source>
</evidence>
<evidence type="ECO:0000256" key="4">
    <source>
        <dbReference type="ARBA" id="ARBA00022723"/>
    </source>
</evidence>
<comment type="caution">
    <text evidence="12">The sequence shown here is derived from an EMBL/GenBank/DDBJ whole genome shotgun (WGS) entry which is preliminary data.</text>
</comment>
<dbReference type="PANTHER" id="PTHR11733">
    <property type="entry name" value="ZINC METALLOPROTEASE FAMILY M13 NEPRILYSIN-RELATED"/>
    <property type="match status" value="1"/>
</dbReference>
<dbReference type="InterPro" id="IPR000718">
    <property type="entry name" value="Peptidase_M13"/>
</dbReference>
<sequence length="862" mass="98325">MSHVPSSPMEDAPLLTDSRTPNDPENDESHLGNNEGGNIRGPRTREAPRDHTNFLPRHGRFSKLEVFLALISVLLLILMSVFAGLYAGKANKHIISPEPPQPPIIVPPNDTTKSPCLTPDCVIIAAQIINDMDLTANPCDDFFQYSCGGWIHNHVIPEDKGRYSYFDSLYEDNQKLLKEILENDFESSNKFKQGLPPPSEVIDKQNFYKLQSFYQSCMNESLINELDARPLIPILNKIVEDFPVDPKYSLLYNFGHLSEMEDIRGPSPNPLNLTNILSRLSTFGIKPLFEFFVDADAKDPKNNVLYLSQSGLGLPSKEYYEEEEILSIYKDVMITLLDKALDYNSNISLPFYNNFNASQDLFEDILEFSTEVLLYEEWENNALKIINFEKKLAKISLSAEEFSDPEATYNNQTIVSLNRLSPAFLWSQYISSLLPPTSDGFPSRIILTSNKYFKDLSNLVKETPTETLQLYFIWQAIYTYADNLSENFRAPLRKLRAKIRGTDETVKPRRWEECLKSVDNTLGLMAGRYFVLKVFGGQSKEMADQIIVSLKDSFINRLPQLDWLDEETRKKAIDKVNHIIQKIGYPTSSPDTMSPQSLAEYYAKIETNENKYFENLLSAQAWASSKKWSEVGKPVDIGQWYMTPQTVNAYYNPTANEIVFPAGILQSPFFSAKAPEYVNFGSIGTVVGHELTHAFDNNGRKYDANGKLTQWWSNTTIEAFKEKAQCFVYQYGNYTVDDPKGKHVNLNGILTLGENLADNGGLKQAFQAWLTRFESDKDNKYNNQLLPGLQNLTREQLFYISFGRAWCSRIRPETAVERIRVDPHSPANWRVNGVLRNSNHFTETFKCHSGSKMNPVDKCSMW</sequence>
<evidence type="ECO:0000256" key="9">
    <source>
        <dbReference type="SAM" id="Phobius"/>
    </source>
</evidence>
<evidence type="ECO:0000313" key="13">
    <source>
        <dbReference type="Proteomes" id="UP000022910"/>
    </source>
</evidence>
<evidence type="ECO:0000256" key="6">
    <source>
        <dbReference type="ARBA" id="ARBA00022833"/>
    </source>
</evidence>
<dbReference type="Gene3D" id="1.10.1380.10">
    <property type="entry name" value="Neutral endopeptidase , domain2"/>
    <property type="match status" value="1"/>
</dbReference>
<feature type="compositionally biased region" description="Basic and acidic residues" evidence="8">
    <location>
        <begin position="43"/>
        <end position="52"/>
    </location>
</feature>
<comment type="similarity">
    <text evidence="2">Belongs to the peptidase M13 family.</text>
</comment>
<keyword evidence="3" id="KW-0645">Protease</keyword>
<keyword evidence="9" id="KW-0472">Membrane</keyword>
<dbReference type="HOGENOM" id="CLU_006187_2_0_1"/>
<keyword evidence="9" id="KW-0812">Transmembrane</keyword>
<comment type="cofactor">
    <cofactor evidence="1">
        <name>Zn(2+)</name>
        <dbReference type="ChEBI" id="CHEBI:29105"/>
    </cofactor>
</comment>
<proteinExistence type="inferred from homology"/>
<keyword evidence="13" id="KW-1185">Reference proteome</keyword>
<dbReference type="InterPro" id="IPR024079">
    <property type="entry name" value="MetalloPept_cat_dom_sf"/>
</dbReference>
<dbReference type="CDD" id="cd08662">
    <property type="entry name" value="M13"/>
    <property type="match status" value="1"/>
</dbReference>
<reference evidence="12 13" key="1">
    <citation type="submission" date="2014-02" db="EMBL/GenBank/DDBJ databases">
        <title>Single nucleus genome sequencing reveals high similarity among nuclei of an endomycorrhizal fungus.</title>
        <authorList>
            <person name="Lin K."/>
            <person name="Geurts R."/>
            <person name="Zhang Z."/>
            <person name="Limpens E."/>
            <person name="Saunders D.G."/>
            <person name="Mu D."/>
            <person name="Pang E."/>
            <person name="Cao H."/>
            <person name="Cha H."/>
            <person name="Lin T."/>
            <person name="Zhou Q."/>
            <person name="Shang Y."/>
            <person name="Li Y."/>
            <person name="Ivanov S."/>
            <person name="Sharma T."/>
            <person name="Velzen R.V."/>
            <person name="Ruijter N.D."/>
            <person name="Aanen D.K."/>
            <person name="Win J."/>
            <person name="Kamoun S."/>
            <person name="Bisseling T."/>
            <person name="Huang S."/>
        </authorList>
    </citation>
    <scope>NUCLEOTIDE SEQUENCE [LARGE SCALE GENOMIC DNA]</scope>
    <source>
        <strain evidence="13">DAOM197198w</strain>
    </source>
</reference>
<dbReference type="STRING" id="1432141.A0A015L124"/>
<accession>A0A015L124</accession>
<dbReference type="InterPro" id="IPR008753">
    <property type="entry name" value="Peptidase_M13_N"/>
</dbReference>
<keyword evidence="7" id="KW-0482">Metalloprotease</keyword>
<keyword evidence="5" id="KW-0378">Hydrolase</keyword>
<evidence type="ECO:0000256" key="7">
    <source>
        <dbReference type="ARBA" id="ARBA00023049"/>
    </source>
</evidence>
<dbReference type="Pfam" id="PF05649">
    <property type="entry name" value="Peptidase_M13_N"/>
    <property type="match status" value="1"/>
</dbReference>
<dbReference type="Gene3D" id="3.40.390.10">
    <property type="entry name" value="Collagenase (Catalytic Domain)"/>
    <property type="match status" value="1"/>
</dbReference>
<gene>
    <name evidence="12" type="ORF">RirG_127670</name>
</gene>
<dbReference type="PROSITE" id="PS51885">
    <property type="entry name" value="NEPRILYSIN"/>
    <property type="match status" value="1"/>
</dbReference>
<dbReference type="GO" id="GO:0005886">
    <property type="term" value="C:plasma membrane"/>
    <property type="evidence" value="ECO:0007669"/>
    <property type="project" value="TreeGrafter"/>
</dbReference>
<dbReference type="OMA" id="FGWAQVW"/>
<dbReference type="GO" id="GO:0004222">
    <property type="term" value="F:metalloendopeptidase activity"/>
    <property type="evidence" value="ECO:0007669"/>
    <property type="project" value="InterPro"/>
</dbReference>
<feature type="region of interest" description="Disordered" evidence="8">
    <location>
        <begin position="1"/>
        <end position="55"/>
    </location>
</feature>
<evidence type="ECO:0000256" key="1">
    <source>
        <dbReference type="ARBA" id="ARBA00001947"/>
    </source>
</evidence>
<feature type="transmembrane region" description="Helical" evidence="9">
    <location>
        <begin position="66"/>
        <end position="87"/>
    </location>
</feature>
<dbReference type="SUPFAM" id="SSF55486">
    <property type="entry name" value="Metalloproteases ('zincins'), catalytic domain"/>
    <property type="match status" value="1"/>
</dbReference>
<evidence type="ECO:0008006" key="14">
    <source>
        <dbReference type="Google" id="ProtNLM"/>
    </source>
</evidence>
<dbReference type="Proteomes" id="UP000022910">
    <property type="component" value="Unassembled WGS sequence"/>
</dbReference>
<dbReference type="EMBL" id="JEMT01019812">
    <property type="protein sequence ID" value="EXX66031.1"/>
    <property type="molecule type" value="Genomic_DNA"/>
</dbReference>
<organism evidence="12 13">
    <name type="scientific">Rhizophagus irregularis (strain DAOM 197198w)</name>
    <name type="common">Glomus intraradices</name>
    <dbReference type="NCBI Taxonomy" id="1432141"/>
    <lineage>
        <taxon>Eukaryota</taxon>
        <taxon>Fungi</taxon>
        <taxon>Fungi incertae sedis</taxon>
        <taxon>Mucoromycota</taxon>
        <taxon>Glomeromycotina</taxon>
        <taxon>Glomeromycetes</taxon>
        <taxon>Glomerales</taxon>
        <taxon>Glomeraceae</taxon>
        <taxon>Rhizophagus</taxon>
    </lineage>
</organism>
<dbReference type="GO" id="GO:0016485">
    <property type="term" value="P:protein processing"/>
    <property type="evidence" value="ECO:0007669"/>
    <property type="project" value="TreeGrafter"/>
</dbReference>
<evidence type="ECO:0000256" key="2">
    <source>
        <dbReference type="ARBA" id="ARBA00007357"/>
    </source>
</evidence>
<feature type="domain" description="Peptidase M13 N-terminal" evidence="11">
    <location>
        <begin position="138"/>
        <end position="586"/>
    </location>
</feature>
<dbReference type="AlphaFoldDB" id="A0A015L124"/>
<dbReference type="GO" id="GO:0046872">
    <property type="term" value="F:metal ion binding"/>
    <property type="evidence" value="ECO:0007669"/>
    <property type="project" value="UniProtKB-KW"/>
</dbReference>
<evidence type="ECO:0000313" key="12">
    <source>
        <dbReference type="EMBL" id="EXX66031.1"/>
    </source>
</evidence>
<dbReference type="SMR" id="A0A015L124"/>
<protein>
    <recommendedName>
        <fullName evidence="14">Endothelin-converting enzyme 1</fullName>
    </recommendedName>
</protein>
<evidence type="ECO:0000259" key="10">
    <source>
        <dbReference type="Pfam" id="PF01431"/>
    </source>
</evidence>
<evidence type="ECO:0000256" key="8">
    <source>
        <dbReference type="SAM" id="MobiDB-lite"/>
    </source>
</evidence>
<keyword evidence="4" id="KW-0479">Metal-binding</keyword>
<dbReference type="OrthoDB" id="6475849at2759"/>
<dbReference type="Pfam" id="PF01431">
    <property type="entry name" value="Peptidase_M13"/>
    <property type="match status" value="1"/>
</dbReference>
<name>A0A015L124_RHIIW</name>
<dbReference type="InterPro" id="IPR018497">
    <property type="entry name" value="Peptidase_M13_C"/>
</dbReference>
<dbReference type="InterPro" id="IPR042089">
    <property type="entry name" value="Peptidase_M13_dom_2"/>
</dbReference>
<evidence type="ECO:0000256" key="3">
    <source>
        <dbReference type="ARBA" id="ARBA00022670"/>
    </source>
</evidence>
<feature type="domain" description="Peptidase M13 C-terminal" evidence="10">
    <location>
        <begin position="648"/>
        <end position="860"/>
    </location>
</feature>
<dbReference type="PANTHER" id="PTHR11733:SF167">
    <property type="entry name" value="FI17812P1-RELATED"/>
    <property type="match status" value="1"/>
</dbReference>